<evidence type="ECO:0000313" key="1">
    <source>
        <dbReference type="EMBL" id="CAG8698830.1"/>
    </source>
</evidence>
<organism evidence="1 2">
    <name type="scientific">Cetraspora pellucida</name>
    <dbReference type="NCBI Taxonomy" id="1433469"/>
    <lineage>
        <taxon>Eukaryota</taxon>
        <taxon>Fungi</taxon>
        <taxon>Fungi incertae sedis</taxon>
        <taxon>Mucoromycota</taxon>
        <taxon>Glomeromycotina</taxon>
        <taxon>Glomeromycetes</taxon>
        <taxon>Diversisporales</taxon>
        <taxon>Gigasporaceae</taxon>
        <taxon>Cetraspora</taxon>
    </lineage>
</organism>
<name>A0ACA9P9I5_9GLOM</name>
<feature type="non-terminal residue" evidence="1">
    <location>
        <position position="92"/>
    </location>
</feature>
<keyword evidence="2" id="KW-1185">Reference proteome</keyword>
<protein>
    <submittedName>
        <fullName evidence="1">10165_t:CDS:1</fullName>
    </submittedName>
</protein>
<reference evidence="1" key="1">
    <citation type="submission" date="2021-06" db="EMBL/GenBank/DDBJ databases">
        <authorList>
            <person name="Kallberg Y."/>
            <person name="Tangrot J."/>
            <person name="Rosling A."/>
        </authorList>
    </citation>
    <scope>NUCLEOTIDE SEQUENCE</scope>
    <source>
        <strain evidence="1">28 12/20/2015</strain>
    </source>
</reference>
<evidence type="ECO:0000313" key="2">
    <source>
        <dbReference type="Proteomes" id="UP000789366"/>
    </source>
</evidence>
<dbReference type="EMBL" id="CAJVPW010022806">
    <property type="protein sequence ID" value="CAG8698830.1"/>
    <property type="molecule type" value="Genomic_DNA"/>
</dbReference>
<proteinExistence type="predicted"/>
<comment type="caution">
    <text evidence="1">The sequence shown here is derived from an EMBL/GenBank/DDBJ whole genome shotgun (WGS) entry which is preliminary data.</text>
</comment>
<dbReference type="Proteomes" id="UP000789366">
    <property type="component" value="Unassembled WGS sequence"/>
</dbReference>
<gene>
    <name evidence="1" type="ORF">SPELUC_LOCUS11163</name>
</gene>
<sequence>MFTCLVNNCNAKIEIIEKSLLMWAPSQRSMSIDERSQDLLIFDKNSLVNLDTIIKKNSEFGISDSITSNLLSKHVDLIKELSTKPEALQAPI</sequence>
<accession>A0ACA9P9I5</accession>